<evidence type="ECO:0000259" key="6">
    <source>
        <dbReference type="Pfam" id="PF18052"/>
    </source>
</evidence>
<keyword evidence="4" id="KW-0547">Nucleotide-binding</keyword>
<evidence type="ECO:0000256" key="5">
    <source>
        <dbReference type="ARBA" id="ARBA00022821"/>
    </source>
</evidence>
<evidence type="ECO:0000256" key="3">
    <source>
        <dbReference type="ARBA" id="ARBA00022737"/>
    </source>
</evidence>
<proteinExistence type="inferred from homology"/>
<keyword evidence="3" id="KW-0677">Repeat</keyword>
<evidence type="ECO:0000256" key="4">
    <source>
        <dbReference type="ARBA" id="ARBA00022741"/>
    </source>
</evidence>
<dbReference type="Proteomes" id="UP000479710">
    <property type="component" value="Unassembled WGS sequence"/>
</dbReference>
<comment type="caution">
    <text evidence="7">The sequence shown here is derived from an EMBL/GenBank/DDBJ whole genome shotgun (WGS) entry which is preliminary data.</text>
</comment>
<dbReference type="GO" id="GO:0000166">
    <property type="term" value="F:nucleotide binding"/>
    <property type="evidence" value="ECO:0007669"/>
    <property type="project" value="UniProtKB-KW"/>
</dbReference>
<dbReference type="GO" id="GO:0006952">
    <property type="term" value="P:defense response"/>
    <property type="evidence" value="ECO:0007669"/>
    <property type="project" value="UniProtKB-KW"/>
</dbReference>
<keyword evidence="5" id="KW-0611">Plant defense</keyword>
<gene>
    <name evidence="7" type="ORF">E2562_023861</name>
</gene>
<dbReference type="Pfam" id="PF18052">
    <property type="entry name" value="Rx_N"/>
    <property type="match status" value="1"/>
</dbReference>
<feature type="domain" description="Disease resistance N-terminal" evidence="6">
    <location>
        <begin position="1"/>
        <end position="37"/>
    </location>
</feature>
<keyword evidence="8" id="KW-1185">Reference proteome</keyword>
<keyword evidence="2" id="KW-0433">Leucine-rich repeat</keyword>
<dbReference type="AlphaFoldDB" id="A0A6G1D770"/>
<evidence type="ECO:0000256" key="1">
    <source>
        <dbReference type="ARBA" id="ARBA00008894"/>
    </source>
</evidence>
<reference evidence="7 8" key="1">
    <citation type="submission" date="2019-11" db="EMBL/GenBank/DDBJ databases">
        <title>Whole genome sequence of Oryza granulata.</title>
        <authorList>
            <person name="Li W."/>
        </authorList>
    </citation>
    <scope>NUCLEOTIDE SEQUENCE [LARGE SCALE GENOMIC DNA]</scope>
    <source>
        <strain evidence="8">cv. Menghai</strain>
        <tissue evidence="7">Leaf</tissue>
    </source>
</reference>
<organism evidence="7 8">
    <name type="scientific">Oryza meyeriana var. granulata</name>
    <dbReference type="NCBI Taxonomy" id="110450"/>
    <lineage>
        <taxon>Eukaryota</taxon>
        <taxon>Viridiplantae</taxon>
        <taxon>Streptophyta</taxon>
        <taxon>Embryophyta</taxon>
        <taxon>Tracheophyta</taxon>
        <taxon>Spermatophyta</taxon>
        <taxon>Magnoliopsida</taxon>
        <taxon>Liliopsida</taxon>
        <taxon>Poales</taxon>
        <taxon>Poaceae</taxon>
        <taxon>BOP clade</taxon>
        <taxon>Oryzoideae</taxon>
        <taxon>Oryzeae</taxon>
        <taxon>Oryzinae</taxon>
        <taxon>Oryza</taxon>
        <taxon>Oryza meyeriana</taxon>
    </lineage>
</organism>
<protein>
    <recommendedName>
        <fullName evidence="6">Disease resistance N-terminal domain-containing protein</fullName>
    </recommendedName>
</protein>
<evidence type="ECO:0000256" key="2">
    <source>
        <dbReference type="ARBA" id="ARBA00022614"/>
    </source>
</evidence>
<evidence type="ECO:0000313" key="7">
    <source>
        <dbReference type="EMBL" id="KAF0908240.1"/>
    </source>
</evidence>
<evidence type="ECO:0000313" key="8">
    <source>
        <dbReference type="Proteomes" id="UP000479710"/>
    </source>
</evidence>
<dbReference type="InterPro" id="IPR041118">
    <property type="entry name" value="Rx_N"/>
</dbReference>
<sequence>MTTLLPKLGNLLLEEYGLQKGLKGEIQMLNKELESMERRRFPGACKRWAKIHQDIQGTHRQD</sequence>
<dbReference type="EMBL" id="SPHZ02000007">
    <property type="protein sequence ID" value="KAF0908240.1"/>
    <property type="molecule type" value="Genomic_DNA"/>
</dbReference>
<comment type="similarity">
    <text evidence="1">Belongs to the disease resistance NB-LRR family.</text>
</comment>
<accession>A0A6G1D770</accession>
<name>A0A6G1D770_9ORYZ</name>
<dbReference type="Gene3D" id="1.20.5.4130">
    <property type="match status" value="1"/>
</dbReference>